<evidence type="ECO:0000313" key="6">
    <source>
        <dbReference type="EMBL" id="QDU74630.1"/>
    </source>
</evidence>
<protein>
    <submittedName>
        <fullName evidence="6">Oxygen regulatory protein NreC</fullName>
    </submittedName>
</protein>
<evidence type="ECO:0000256" key="2">
    <source>
        <dbReference type="ARBA" id="ARBA00023125"/>
    </source>
</evidence>
<keyword evidence="7" id="KW-1185">Reference proteome</keyword>
<dbReference type="PROSITE" id="PS50110">
    <property type="entry name" value="RESPONSE_REGULATORY"/>
    <property type="match status" value="1"/>
</dbReference>
<dbReference type="PANTHER" id="PTHR43214">
    <property type="entry name" value="TWO-COMPONENT RESPONSE REGULATOR"/>
    <property type="match status" value="1"/>
</dbReference>
<dbReference type="PANTHER" id="PTHR43214:SF43">
    <property type="entry name" value="TWO-COMPONENT RESPONSE REGULATOR"/>
    <property type="match status" value="1"/>
</dbReference>
<reference evidence="7" key="1">
    <citation type="submission" date="2019-02" db="EMBL/GenBank/DDBJ databases">
        <title>Deep-cultivation of Planctomycetes and their phenomic and genomic characterization uncovers novel biology.</title>
        <authorList>
            <person name="Wiegand S."/>
            <person name="Jogler M."/>
            <person name="Boedeker C."/>
            <person name="Pinto D."/>
            <person name="Vollmers J."/>
            <person name="Rivas-Marin E."/>
            <person name="Kohn T."/>
            <person name="Peeters S.H."/>
            <person name="Heuer A."/>
            <person name="Rast P."/>
            <person name="Oberbeckmann S."/>
            <person name="Bunk B."/>
            <person name="Jeske O."/>
            <person name="Meyerdierks A."/>
            <person name="Storesund J.E."/>
            <person name="Kallscheuer N."/>
            <person name="Luecker S."/>
            <person name="Lage O.M."/>
            <person name="Pohl T."/>
            <person name="Merkel B.J."/>
            <person name="Hornburger P."/>
            <person name="Mueller R.-W."/>
            <person name="Bruemmer F."/>
            <person name="Labrenz M."/>
            <person name="Spormann A.M."/>
            <person name="Op den Camp H."/>
            <person name="Overmann J."/>
            <person name="Amann R."/>
            <person name="Jetten M.S.M."/>
            <person name="Mascher T."/>
            <person name="Medema M.H."/>
            <person name="Devos D.P."/>
            <person name="Kaster A.-K."/>
            <person name="Ovreas L."/>
            <person name="Rohde M."/>
            <person name="Galperin M.Y."/>
            <person name="Jogler C."/>
        </authorList>
    </citation>
    <scope>NUCLEOTIDE SEQUENCE [LARGE SCALE GENOMIC DNA]</scope>
    <source>
        <strain evidence="7">Pan97</strain>
    </source>
</reference>
<dbReference type="CDD" id="cd06170">
    <property type="entry name" value="LuxR_C_like"/>
    <property type="match status" value="1"/>
</dbReference>
<dbReference type="SMART" id="SM00421">
    <property type="entry name" value="HTH_LUXR"/>
    <property type="match status" value="1"/>
</dbReference>
<dbReference type="PROSITE" id="PS50043">
    <property type="entry name" value="HTH_LUXR_2"/>
    <property type="match status" value="1"/>
</dbReference>
<sequence length="203" mass="22369">MVRDGLETRISNEPDLTICGASDDVADALRQIAELHPDLVILDISLKSSHGIDLVKKIRGRSSKAKMLVHSMYDESVYAERALQAGAHGYLNKHAGRETVIEAIRTILAGKTYLSPEMTERIVSSRVGSTIEPGKSPIDNLSNRELEVLQLIGEGLTTSAIADRLHLSVHTIDTYREKLKIKLNLANSAELNRYAAQWVLENG</sequence>
<evidence type="ECO:0000259" key="4">
    <source>
        <dbReference type="PROSITE" id="PS50043"/>
    </source>
</evidence>
<dbReference type="SMART" id="SM00448">
    <property type="entry name" value="REC"/>
    <property type="match status" value="1"/>
</dbReference>
<evidence type="ECO:0000256" key="3">
    <source>
        <dbReference type="PROSITE-ProRule" id="PRU00169"/>
    </source>
</evidence>
<dbReference type="Gene3D" id="3.40.50.2300">
    <property type="match status" value="1"/>
</dbReference>
<evidence type="ECO:0000313" key="7">
    <source>
        <dbReference type="Proteomes" id="UP000318626"/>
    </source>
</evidence>
<dbReference type="Proteomes" id="UP000318626">
    <property type="component" value="Chromosome"/>
</dbReference>
<dbReference type="EMBL" id="CP036289">
    <property type="protein sequence ID" value="QDU74630.1"/>
    <property type="molecule type" value="Genomic_DNA"/>
</dbReference>
<evidence type="ECO:0000256" key="1">
    <source>
        <dbReference type="ARBA" id="ARBA00022553"/>
    </source>
</evidence>
<dbReference type="InterPro" id="IPR000792">
    <property type="entry name" value="Tscrpt_reg_LuxR_C"/>
</dbReference>
<dbReference type="InterPro" id="IPR001789">
    <property type="entry name" value="Sig_transdc_resp-reg_receiver"/>
</dbReference>
<dbReference type="Pfam" id="PF00072">
    <property type="entry name" value="Response_reg"/>
    <property type="match status" value="1"/>
</dbReference>
<dbReference type="Pfam" id="PF00196">
    <property type="entry name" value="GerE"/>
    <property type="match status" value="1"/>
</dbReference>
<gene>
    <name evidence="6" type="primary">nreC_1</name>
    <name evidence="6" type="ORF">Pan97_16420</name>
</gene>
<dbReference type="GO" id="GO:0006355">
    <property type="term" value="P:regulation of DNA-templated transcription"/>
    <property type="evidence" value="ECO:0007669"/>
    <property type="project" value="InterPro"/>
</dbReference>
<dbReference type="KEGG" id="bvo:Pan97_16420"/>
<dbReference type="GO" id="GO:0000160">
    <property type="term" value="P:phosphorelay signal transduction system"/>
    <property type="evidence" value="ECO:0007669"/>
    <property type="project" value="InterPro"/>
</dbReference>
<name>A0A518C5X8_9BACT</name>
<dbReference type="SUPFAM" id="SSF46894">
    <property type="entry name" value="C-terminal effector domain of the bipartite response regulators"/>
    <property type="match status" value="1"/>
</dbReference>
<organism evidence="6 7">
    <name type="scientific">Bremerella volcania</name>
    <dbReference type="NCBI Taxonomy" id="2527984"/>
    <lineage>
        <taxon>Bacteria</taxon>
        <taxon>Pseudomonadati</taxon>
        <taxon>Planctomycetota</taxon>
        <taxon>Planctomycetia</taxon>
        <taxon>Pirellulales</taxon>
        <taxon>Pirellulaceae</taxon>
        <taxon>Bremerella</taxon>
    </lineage>
</organism>
<feature type="domain" description="Response regulatory" evidence="5">
    <location>
        <begin position="1"/>
        <end position="108"/>
    </location>
</feature>
<dbReference type="CDD" id="cd17535">
    <property type="entry name" value="REC_NarL-like"/>
    <property type="match status" value="1"/>
</dbReference>
<proteinExistence type="predicted"/>
<evidence type="ECO:0000259" key="5">
    <source>
        <dbReference type="PROSITE" id="PS50110"/>
    </source>
</evidence>
<dbReference type="InterPro" id="IPR058245">
    <property type="entry name" value="NreC/VraR/RcsB-like_REC"/>
</dbReference>
<dbReference type="AlphaFoldDB" id="A0A518C5X8"/>
<dbReference type="SUPFAM" id="SSF52172">
    <property type="entry name" value="CheY-like"/>
    <property type="match status" value="1"/>
</dbReference>
<dbReference type="InterPro" id="IPR016032">
    <property type="entry name" value="Sig_transdc_resp-reg_C-effctor"/>
</dbReference>
<keyword evidence="1 3" id="KW-0597">Phosphoprotein</keyword>
<dbReference type="InterPro" id="IPR011006">
    <property type="entry name" value="CheY-like_superfamily"/>
</dbReference>
<feature type="modified residue" description="4-aspartylphosphate" evidence="3">
    <location>
        <position position="43"/>
    </location>
</feature>
<dbReference type="OrthoDB" id="9796655at2"/>
<dbReference type="PRINTS" id="PR00038">
    <property type="entry name" value="HTHLUXR"/>
</dbReference>
<feature type="domain" description="HTH luxR-type" evidence="4">
    <location>
        <begin position="134"/>
        <end position="199"/>
    </location>
</feature>
<dbReference type="GO" id="GO:0003677">
    <property type="term" value="F:DNA binding"/>
    <property type="evidence" value="ECO:0007669"/>
    <property type="project" value="UniProtKB-KW"/>
</dbReference>
<accession>A0A518C5X8</accession>
<dbReference type="InterPro" id="IPR039420">
    <property type="entry name" value="WalR-like"/>
</dbReference>
<keyword evidence="2" id="KW-0238">DNA-binding</keyword>